<comment type="caution">
    <text evidence="1">The sequence shown here is derived from an EMBL/GenBank/DDBJ whole genome shotgun (WGS) entry which is preliminary data.</text>
</comment>
<dbReference type="Proteomes" id="UP000775547">
    <property type="component" value="Unassembled WGS sequence"/>
</dbReference>
<dbReference type="Gene3D" id="2.160.20.10">
    <property type="entry name" value="Single-stranded right-handed beta-helix, Pectin lyase-like"/>
    <property type="match status" value="2"/>
</dbReference>
<sequence>IGFDLLQGVSAVGDTPVFIRSAAVGSATLSGSLVLSNILLKNVPIAVGDASGIYVLPGGTHVAIESWGQGNMYTGKNSRGEFKRGPIVVAPKPSALLDSAGRIFSKKHPQYENYSVRQFVSAKDHGARGDGLTDDTHPVVVRVGEKHSRGVVEIADMIFTTVGPASGAIVVECN</sequence>
<name>A0A9P7FWM5_9AGAR</name>
<keyword evidence="2" id="KW-1185">Reference proteome</keyword>
<dbReference type="EMBL" id="JABCKV010001566">
    <property type="protein sequence ID" value="KAG5639962.1"/>
    <property type="molecule type" value="Genomic_DNA"/>
</dbReference>
<gene>
    <name evidence="1" type="ORF">DXG03_002110</name>
</gene>
<feature type="non-terminal residue" evidence="1">
    <location>
        <position position="1"/>
    </location>
</feature>
<proteinExistence type="predicted"/>
<accession>A0A9P7FWM5</accession>
<reference evidence="1" key="2">
    <citation type="submission" date="2021-10" db="EMBL/GenBank/DDBJ databases">
        <title>Phylogenomics reveals ancestral predisposition of the termite-cultivated fungus Termitomyces towards a domesticated lifestyle.</title>
        <authorList>
            <person name="Auxier B."/>
            <person name="Grum-Grzhimaylo A."/>
            <person name="Cardenas M.E."/>
            <person name="Lodge J.D."/>
            <person name="Laessoe T."/>
            <person name="Pedersen O."/>
            <person name="Smith M.E."/>
            <person name="Kuyper T.W."/>
            <person name="Franco-Molano E.A."/>
            <person name="Baroni T.J."/>
            <person name="Aanen D.K."/>
        </authorList>
    </citation>
    <scope>NUCLEOTIDE SEQUENCE</scope>
    <source>
        <strain evidence="1">AP01</strain>
        <tissue evidence="1">Mycelium</tissue>
    </source>
</reference>
<dbReference type="OrthoDB" id="1046782at2759"/>
<evidence type="ECO:0000313" key="1">
    <source>
        <dbReference type="EMBL" id="KAG5639962.1"/>
    </source>
</evidence>
<dbReference type="InterPro" id="IPR012334">
    <property type="entry name" value="Pectin_lyas_fold"/>
</dbReference>
<protein>
    <submittedName>
        <fullName evidence="1">Uncharacterized protein</fullName>
    </submittedName>
</protein>
<reference evidence="1" key="1">
    <citation type="submission" date="2020-07" db="EMBL/GenBank/DDBJ databases">
        <authorList>
            <person name="Nieuwenhuis M."/>
            <person name="Van De Peppel L.J.J."/>
        </authorList>
    </citation>
    <scope>NUCLEOTIDE SEQUENCE</scope>
    <source>
        <strain evidence="1">AP01</strain>
        <tissue evidence="1">Mycelium</tissue>
    </source>
</reference>
<evidence type="ECO:0000313" key="2">
    <source>
        <dbReference type="Proteomes" id="UP000775547"/>
    </source>
</evidence>
<dbReference type="AlphaFoldDB" id="A0A9P7FWM5"/>
<feature type="non-terminal residue" evidence="1">
    <location>
        <position position="174"/>
    </location>
</feature>
<organism evidence="1 2">
    <name type="scientific">Asterophora parasitica</name>
    <dbReference type="NCBI Taxonomy" id="117018"/>
    <lineage>
        <taxon>Eukaryota</taxon>
        <taxon>Fungi</taxon>
        <taxon>Dikarya</taxon>
        <taxon>Basidiomycota</taxon>
        <taxon>Agaricomycotina</taxon>
        <taxon>Agaricomycetes</taxon>
        <taxon>Agaricomycetidae</taxon>
        <taxon>Agaricales</taxon>
        <taxon>Tricholomatineae</taxon>
        <taxon>Lyophyllaceae</taxon>
        <taxon>Asterophora</taxon>
    </lineage>
</organism>